<name>A0A0V0H5F5_SOLCH</name>
<dbReference type="InterPro" id="IPR036758">
    <property type="entry name" value="At5g01610-like"/>
</dbReference>
<organism evidence="1">
    <name type="scientific">Solanum chacoense</name>
    <name type="common">Chaco potato</name>
    <dbReference type="NCBI Taxonomy" id="4108"/>
    <lineage>
        <taxon>Eukaryota</taxon>
        <taxon>Viridiplantae</taxon>
        <taxon>Streptophyta</taxon>
        <taxon>Embryophyta</taxon>
        <taxon>Tracheophyta</taxon>
        <taxon>Spermatophyta</taxon>
        <taxon>Magnoliopsida</taxon>
        <taxon>eudicotyledons</taxon>
        <taxon>Gunneridae</taxon>
        <taxon>Pentapetalae</taxon>
        <taxon>asterids</taxon>
        <taxon>lamiids</taxon>
        <taxon>Solanales</taxon>
        <taxon>Solanaceae</taxon>
        <taxon>Solanoideae</taxon>
        <taxon>Solaneae</taxon>
        <taxon>Solanum</taxon>
    </lineage>
</organism>
<evidence type="ECO:0000313" key="1">
    <source>
        <dbReference type="EMBL" id="JAP15512.1"/>
    </source>
</evidence>
<dbReference type="Gene3D" id="2.30.240.10">
    <property type="entry name" value="At5g01610-like"/>
    <property type="match status" value="1"/>
</dbReference>
<dbReference type="Pfam" id="PF04398">
    <property type="entry name" value="DUF538"/>
    <property type="match status" value="1"/>
</dbReference>
<protein>
    <submittedName>
        <fullName evidence="1">Putative ovule protein</fullName>
    </submittedName>
</protein>
<accession>A0A0V0H5F5</accession>
<dbReference type="AlphaFoldDB" id="A0A0V0H5F5"/>
<reference evidence="1" key="1">
    <citation type="submission" date="2015-12" db="EMBL/GenBank/DDBJ databases">
        <title>Gene expression during late stages of embryo sac development: a critical building block for successful pollen-pistil interactions.</title>
        <authorList>
            <person name="Liu Y."/>
            <person name="Joly V."/>
            <person name="Sabar M."/>
            <person name="Matton D.P."/>
        </authorList>
    </citation>
    <scope>NUCLEOTIDE SEQUENCE</scope>
</reference>
<dbReference type="EMBL" id="GEDG01025060">
    <property type="protein sequence ID" value="JAP15512.1"/>
    <property type="molecule type" value="Transcribed_RNA"/>
</dbReference>
<dbReference type="SUPFAM" id="SSF141562">
    <property type="entry name" value="At5g01610-like"/>
    <property type="match status" value="1"/>
</dbReference>
<dbReference type="PANTHER" id="PTHR31676">
    <property type="entry name" value="T31J12.3 PROTEIN-RELATED"/>
    <property type="match status" value="1"/>
</dbReference>
<dbReference type="PANTHER" id="PTHR31676:SF108">
    <property type="match status" value="1"/>
</dbReference>
<sequence length="171" mass="19460">MDMVMNKAGSYLIGQKAGKEFNSVTNDLNNLQNSITGGTKKLVNKMKGKTQRPLPELLKEYEIPAGIFPREATNYEFNEETKKLTVHLPEICEITYRDASIVRFNNTVSAHIEKGKLDEIEGMKTKVMFLFITVSVILFEQTEIHFTAGLRRTRPRNAYEAIRDGIGIDKF</sequence>
<dbReference type="InterPro" id="IPR007493">
    <property type="entry name" value="DUF538"/>
</dbReference>
<proteinExistence type="predicted"/>